<dbReference type="PANTHER" id="PTHR28015">
    <property type="entry name" value="ATP SYNTHASE ASSEMBLY FACTOR FMC1, MITOCHONDRIAL"/>
    <property type="match status" value="1"/>
</dbReference>
<dbReference type="STRING" id="1073090.A0A1L9SKX9"/>
<dbReference type="RefSeq" id="XP_022582283.1">
    <property type="nucleotide sequence ID" value="XM_022727082.1"/>
</dbReference>
<dbReference type="VEuPathDB" id="FungiDB:ASPZODRAFT_1776158"/>
<sequence length="101" mass="11517">MSVQSAYRALLRELPRRNLSNPAPLHVHVRDLFRAPRPASESASELSYSIARAEQVAAYARAQREYVNLLDRYNPGIEMGQEERVRLTARRVGLDLPKQSD</sequence>
<protein>
    <submittedName>
        <fullName evidence="1">Uncharacterized protein</fullName>
    </submittedName>
</protein>
<dbReference type="Pfam" id="PF13233">
    <property type="entry name" value="Complex1_LYR_2"/>
    <property type="match status" value="1"/>
</dbReference>
<dbReference type="InterPro" id="IPR039196">
    <property type="entry name" value="Fmc1"/>
</dbReference>
<dbReference type="GO" id="GO:0033615">
    <property type="term" value="P:mitochondrial proton-transporting ATP synthase complex assembly"/>
    <property type="evidence" value="ECO:0007669"/>
    <property type="project" value="InterPro"/>
</dbReference>
<accession>A0A1L9SKX9</accession>
<dbReference type="PANTHER" id="PTHR28015:SF1">
    <property type="entry name" value="ATP SYNTHASE ASSEMBLY FACTOR FMC1, MITOCHONDRIAL"/>
    <property type="match status" value="1"/>
</dbReference>
<dbReference type="GeneID" id="34613546"/>
<organism evidence="1 2">
    <name type="scientific">Penicilliopsis zonata CBS 506.65</name>
    <dbReference type="NCBI Taxonomy" id="1073090"/>
    <lineage>
        <taxon>Eukaryota</taxon>
        <taxon>Fungi</taxon>
        <taxon>Dikarya</taxon>
        <taxon>Ascomycota</taxon>
        <taxon>Pezizomycotina</taxon>
        <taxon>Eurotiomycetes</taxon>
        <taxon>Eurotiomycetidae</taxon>
        <taxon>Eurotiales</taxon>
        <taxon>Aspergillaceae</taxon>
        <taxon>Penicilliopsis</taxon>
    </lineage>
</organism>
<evidence type="ECO:0000313" key="2">
    <source>
        <dbReference type="Proteomes" id="UP000184188"/>
    </source>
</evidence>
<evidence type="ECO:0000313" key="1">
    <source>
        <dbReference type="EMBL" id="OJJ47773.1"/>
    </source>
</evidence>
<reference evidence="2" key="1">
    <citation type="journal article" date="2017" name="Genome Biol.">
        <title>Comparative genomics reveals high biological diversity and specific adaptations in the industrially and medically important fungal genus Aspergillus.</title>
        <authorList>
            <person name="de Vries R.P."/>
            <person name="Riley R."/>
            <person name="Wiebenga A."/>
            <person name="Aguilar-Osorio G."/>
            <person name="Amillis S."/>
            <person name="Uchima C.A."/>
            <person name="Anderluh G."/>
            <person name="Asadollahi M."/>
            <person name="Askin M."/>
            <person name="Barry K."/>
            <person name="Battaglia E."/>
            <person name="Bayram O."/>
            <person name="Benocci T."/>
            <person name="Braus-Stromeyer S.A."/>
            <person name="Caldana C."/>
            <person name="Canovas D."/>
            <person name="Cerqueira G.C."/>
            <person name="Chen F."/>
            <person name="Chen W."/>
            <person name="Choi C."/>
            <person name="Clum A."/>
            <person name="Dos Santos R.A."/>
            <person name="Damasio A.R."/>
            <person name="Diallinas G."/>
            <person name="Emri T."/>
            <person name="Fekete E."/>
            <person name="Flipphi M."/>
            <person name="Freyberg S."/>
            <person name="Gallo A."/>
            <person name="Gournas C."/>
            <person name="Habgood R."/>
            <person name="Hainaut M."/>
            <person name="Harispe M.L."/>
            <person name="Henrissat B."/>
            <person name="Hilden K.S."/>
            <person name="Hope R."/>
            <person name="Hossain A."/>
            <person name="Karabika E."/>
            <person name="Karaffa L."/>
            <person name="Karanyi Z."/>
            <person name="Krasevec N."/>
            <person name="Kuo A."/>
            <person name="Kusch H."/>
            <person name="LaButti K."/>
            <person name="Lagendijk E.L."/>
            <person name="Lapidus A."/>
            <person name="Levasseur A."/>
            <person name="Lindquist E."/>
            <person name="Lipzen A."/>
            <person name="Logrieco A.F."/>
            <person name="MacCabe A."/>
            <person name="Maekelae M.R."/>
            <person name="Malavazi I."/>
            <person name="Melin P."/>
            <person name="Meyer V."/>
            <person name="Mielnichuk N."/>
            <person name="Miskei M."/>
            <person name="Molnar A.P."/>
            <person name="Mule G."/>
            <person name="Ngan C.Y."/>
            <person name="Orejas M."/>
            <person name="Orosz E."/>
            <person name="Ouedraogo J.P."/>
            <person name="Overkamp K.M."/>
            <person name="Park H.-S."/>
            <person name="Perrone G."/>
            <person name="Piumi F."/>
            <person name="Punt P.J."/>
            <person name="Ram A.F."/>
            <person name="Ramon A."/>
            <person name="Rauscher S."/>
            <person name="Record E."/>
            <person name="Riano-Pachon D.M."/>
            <person name="Robert V."/>
            <person name="Roehrig J."/>
            <person name="Ruller R."/>
            <person name="Salamov A."/>
            <person name="Salih N.S."/>
            <person name="Samson R.A."/>
            <person name="Sandor E."/>
            <person name="Sanguinetti M."/>
            <person name="Schuetze T."/>
            <person name="Sepcic K."/>
            <person name="Shelest E."/>
            <person name="Sherlock G."/>
            <person name="Sophianopoulou V."/>
            <person name="Squina F.M."/>
            <person name="Sun H."/>
            <person name="Susca A."/>
            <person name="Todd R.B."/>
            <person name="Tsang A."/>
            <person name="Unkles S.E."/>
            <person name="van de Wiele N."/>
            <person name="van Rossen-Uffink D."/>
            <person name="Oliveira J.V."/>
            <person name="Vesth T.C."/>
            <person name="Visser J."/>
            <person name="Yu J.-H."/>
            <person name="Zhou M."/>
            <person name="Andersen M.R."/>
            <person name="Archer D.B."/>
            <person name="Baker S.E."/>
            <person name="Benoit I."/>
            <person name="Brakhage A.A."/>
            <person name="Braus G.H."/>
            <person name="Fischer R."/>
            <person name="Frisvad J.C."/>
            <person name="Goldman G.H."/>
            <person name="Houbraken J."/>
            <person name="Oakley B."/>
            <person name="Pocsi I."/>
            <person name="Scazzocchio C."/>
            <person name="Seiboth B."/>
            <person name="vanKuyk P.A."/>
            <person name="Wortman J."/>
            <person name="Dyer P.S."/>
            <person name="Grigoriev I.V."/>
        </authorList>
    </citation>
    <scope>NUCLEOTIDE SEQUENCE [LARGE SCALE GENOMIC DNA]</scope>
    <source>
        <strain evidence="2">CBS 506.65</strain>
    </source>
</reference>
<proteinExistence type="predicted"/>
<dbReference type="OrthoDB" id="15893at2759"/>
<keyword evidence="2" id="KW-1185">Reference proteome</keyword>
<dbReference type="AlphaFoldDB" id="A0A1L9SKX9"/>
<gene>
    <name evidence="1" type="ORF">ASPZODRAFT_1776158</name>
</gene>
<dbReference type="EMBL" id="KV878340">
    <property type="protein sequence ID" value="OJJ47773.1"/>
    <property type="molecule type" value="Genomic_DNA"/>
</dbReference>
<dbReference type="Proteomes" id="UP000184188">
    <property type="component" value="Unassembled WGS sequence"/>
</dbReference>
<dbReference type="GO" id="GO:0005759">
    <property type="term" value="C:mitochondrial matrix"/>
    <property type="evidence" value="ECO:0007669"/>
    <property type="project" value="TreeGrafter"/>
</dbReference>
<name>A0A1L9SKX9_9EURO</name>